<evidence type="ECO:0000313" key="2">
    <source>
        <dbReference type="Proteomes" id="UP000011220"/>
    </source>
</evidence>
<gene>
    <name evidence="1" type="ordered locus">Cst_c06070</name>
</gene>
<dbReference type="Proteomes" id="UP000011220">
    <property type="component" value="Chromosome"/>
</dbReference>
<proteinExistence type="predicted"/>
<dbReference type="EMBL" id="CP004044">
    <property type="protein sequence ID" value="AGC67629.1"/>
    <property type="molecule type" value="Genomic_DNA"/>
</dbReference>
<dbReference type="PATRIC" id="fig|1121335.3.peg.588"/>
<sequence length="37" mass="4327">MFNLTKLYPCSAAGVESLMKLDLFLLIAYTFFIKYFN</sequence>
<accession>L7VLZ8</accession>
<keyword evidence="2" id="KW-1185">Reference proteome</keyword>
<organism evidence="1 2">
    <name type="scientific">Thermoclostridium stercorarium (strain ATCC 35414 / DSM 8532 / NCIMB 11754)</name>
    <name type="common">Clostridium stercorarium</name>
    <dbReference type="NCBI Taxonomy" id="1121335"/>
    <lineage>
        <taxon>Bacteria</taxon>
        <taxon>Bacillati</taxon>
        <taxon>Bacillota</taxon>
        <taxon>Clostridia</taxon>
        <taxon>Eubacteriales</taxon>
        <taxon>Oscillospiraceae</taxon>
        <taxon>Thermoclostridium</taxon>
    </lineage>
</organism>
<dbReference type="KEGG" id="css:Cst_c06070"/>
<dbReference type="STRING" id="1121335.Cst_c06070"/>
<name>L7VLZ8_THES1</name>
<protein>
    <submittedName>
        <fullName evidence="1">Uncharacterized protein</fullName>
    </submittedName>
</protein>
<reference evidence="1 2" key="1">
    <citation type="journal article" date="2013" name="Genome Announc.">
        <title>Complete genome sequence of Clostridium stercorarium subsp. stercorarium strain DSM 8532, a thermophilic degrader of plant cell wall fibers.</title>
        <authorList>
            <person name="Poehlein A."/>
            <person name="Zverlov V.V."/>
            <person name="Daniel R."/>
            <person name="Schwarz W.H."/>
            <person name="Liebl W."/>
        </authorList>
    </citation>
    <scope>NUCLEOTIDE SEQUENCE [LARGE SCALE GENOMIC DNA]</scope>
    <source>
        <strain evidence="2">ATCC 35414 / DSM 8532 / NCIMB 11754</strain>
    </source>
</reference>
<evidence type="ECO:0000313" key="1">
    <source>
        <dbReference type="EMBL" id="AGC67629.1"/>
    </source>
</evidence>
<dbReference type="AlphaFoldDB" id="L7VLZ8"/>